<evidence type="ECO:0000256" key="8">
    <source>
        <dbReference type="ARBA" id="ARBA00022990"/>
    </source>
</evidence>
<evidence type="ECO:0000256" key="14">
    <source>
        <dbReference type="SAM" id="MobiDB-lite"/>
    </source>
</evidence>
<evidence type="ECO:0000256" key="10">
    <source>
        <dbReference type="ARBA" id="ARBA00023212"/>
    </source>
</evidence>
<evidence type="ECO:0000256" key="4">
    <source>
        <dbReference type="ARBA" id="ARBA00022490"/>
    </source>
</evidence>
<feature type="region of interest" description="Disordered" evidence="14">
    <location>
        <begin position="1"/>
        <end position="85"/>
    </location>
</feature>
<feature type="compositionally biased region" description="Polar residues" evidence="14">
    <location>
        <begin position="33"/>
        <end position="42"/>
    </location>
</feature>
<keyword evidence="8" id="KW-0007">Acetylation</keyword>
<dbReference type="AlphaFoldDB" id="A0AAN7YIG4"/>
<keyword evidence="16" id="KW-1185">Reference proteome</keyword>
<keyword evidence="5" id="KW-1017">Isopeptide bond</keyword>
<feature type="compositionally biased region" description="Low complexity" evidence="14">
    <location>
        <begin position="64"/>
        <end position="75"/>
    </location>
</feature>
<organism evidence="15 16">
    <name type="scientific">Lithohypha guttulata</name>
    <dbReference type="NCBI Taxonomy" id="1690604"/>
    <lineage>
        <taxon>Eukaryota</taxon>
        <taxon>Fungi</taxon>
        <taxon>Dikarya</taxon>
        <taxon>Ascomycota</taxon>
        <taxon>Pezizomycotina</taxon>
        <taxon>Eurotiomycetes</taxon>
        <taxon>Chaetothyriomycetidae</taxon>
        <taxon>Chaetothyriales</taxon>
        <taxon>Trichomeriaceae</taxon>
        <taxon>Lithohypha</taxon>
    </lineage>
</organism>
<evidence type="ECO:0000256" key="13">
    <source>
        <dbReference type="ARBA" id="ARBA00093507"/>
    </source>
</evidence>
<comment type="subcellular location">
    <subcellularLocation>
        <location evidence="1">Cytoplasm</location>
        <location evidence="1">Cytoskeleton</location>
        <location evidence="1">Microtubule organizing center</location>
        <location evidence="1">Centrosome</location>
    </subcellularLocation>
    <subcellularLocation>
        <location evidence="2">Cytoplasm</location>
        <location evidence="2">Cytoskeleton</location>
        <location evidence="2">Stress fiber</location>
    </subcellularLocation>
    <subcellularLocation>
        <location evidence="3">Cytoplasm</location>
        <location evidence="3">Myofibril</location>
    </subcellularLocation>
</comment>
<comment type="subunit">
    <text evidence="13">Subunit of dynactin, a multiprotein complex part of a tripartite complex with dynein and a adapter, such as BICDL1, BICD2 or HOOK3. The dynactin complex is built around ACTR1A/ACTB filament and consists of an actin-related filament composed of a shoulder domain, a pointed end and a barbed end. Its length is defined by its flexible shoulder domain. The soulder is composed of 2 DCTN1 subunits, 4 DCTN2 and 2 DCTN3. The 4 DCNT2 (via N-terminus) bind the ACTR1A filament and act as molecular rulers to determine the length. The pointed end is important for binding dynein-dynactin cargo adapters. Consists of 4 subunits: ACTR10, DCNT4, DCTN5 and DCTN6. The barbed end is composed of a CAPZA1:CAPZB heterodimers, which binds ACTR1A/ACTB filament and dynactin and stabilizes dynactin. Interacts with ATP7B, but not ATP7A, in a copper-dependent manner. Interacts with ANK2; this interaction is required for localization at costameres. Interacts with N4BP2L1.</text>
</comment>
<evidence type="ECO:0000256" key="12">
    <source>
        <dbReference type="ARBA" id="ARBA00034864"/>
    </source>
</evidence>
<dbReference type="PANTHER" id="PTHR13034">
    <property type="entry name" value="DYNACTIN P62 SUBUNIT"/>
    <property type="match status" value="1"/>
</dbReference>
<dbReference type="EMBL" id="JAVRRJ010000002">
    <property type="protein sequence ID" value="KAK5088711.1"/>
    <property type="molecule type" value="Genomic_DNA"/>
</dbReference>
<evidence type="ECO:0000313" key="16">
    <source>
        <dbReference type="Proteomes" id="UP001309876"/>
    </source>
</evidence>
<dbReference type="PANTHER" id="PTHR13034:SF2">
    <property type="entry name" value="DYNACTIN SUBUNIT 4"/>
    <property type="match status" value="1"/>
</dbReference>
<protein>
    <recommendedName>
        <fullName evidence="12">Dynactin subunit 4</fullName>
    </recommendedName>
</protein>
<keyword evidence="4" id="KW-0963">Cytoplasm</keyword>
<reference evidence="15 16" key="1">
    <citation type="submission" date="2023-08" db="EMBL/GenBank/DDBJ databases">
        <title>Black Yeasts Isolated from many extreme environments.</title>
        <authorList>
            <person name="Coleine C."/>
            <person name="Stajich J.E."/>
            <person name="Selbmann L."/>
        </authorList>
    </citation>
    <scope>NUCLEOTIDE SEQUENCE [LARGE SCALE GENOMIC DNA]</scope>
    <source>
        <strain evidence="15 16">CCFEE 5910</strain>
    </source>
</reference>
<evidence type="ECO:0000256" key="6">
    <source>
        <dbReference type="ARBA" id="ARBA00022553"/>
    </source>
</evidence>
<keyword evidence="7" id="KW-0832">Ubl conjugation</keyword>
<comment type="similarity">
    <text evidence="11">Belongs to the dynactin subunit 4 family.</text>
</comment>
<gene>
    <name evidence="15" type="ORF">LTR05_002932</name>
</gene>
<keyword evidence="9" id="KW-0175">Coiled coil</keyword>
<evidence type="ECO:0000256" key="11">
    <source>
        <dbReference type="ARBA" id="ARBA00034776"/>
    </source>
</evidence>
<keyword evidence="10" id="KW-0206">Cytoskeleton</keyword>
<dbReference type="GO" id="GO:0005869">
    <property type="term" value="C:dynactin complex"/>
    <property type="evidence" value="ECO:0007669"/>
    <property type="project" value="InterPro"/>
</dbReference>
<dbReference type="Pfam" id="PF05502">
    <property type="entry name" value="Dynactin_p62"/>
    <property type="match status" value="1"/>
</dbReference>
<keyword evidence="6" id="KW-0597">Phosphoprotein</keyword>
<accession>A0AAN7YIG4</accession>
<evidence type="ECO:0000256" key="9">
    <source>
        <dbReference type="ARBA" id="ARBA00023054"/>
    </source>
</evidence>
<dbReference type="InterPro" id="IPR008603">
    <property type="entry name" value="DCTN4"/>
</dbReference>
<proteinExistence type="inferred from homology"/>
<evidence type="ECO:0000256" key="2">
    <source>
        <dbReference type="ARBA" id="ARBA00004529"/>
    </source>
</evidence>
<feature type="compositionally biased region" description="Basic and acidic residues" evidence="14">
    <location>
        <begin position="20"/>
        <end position="32"/>
    </location>
</feature>
<evidence type="ECO:0000256" key="1">
    <source>
        <dbReference type="ARBA" id="ARBA00004300"/>
    </source>
</evidence>
<evidence type="ECO:0000256" key="3">
    <source>
        <dbReference type="ARBA" id="ARBA00004657"/>
    </source>
</evidence>
<name>A0AAN7YIG4_9EURO</name>
<dbReference type="GO" id="GO:0001725">
    <property type="term" value="C:stress fiber"/>
    <property type="evidence" value="ECO:0007669"/>
    <property type="project" value="UniProtKB-SubCell"/>
</dbReference>
<evidence type="ECO:0000256" key="5">
    <source>
        <dbReference type="ARBA" id="ARBA00022499"/>
    </source>
</evidence>
<comment type="caution">
    <text evidence="15">The sequence shown here is derived from an EMBL/GenBank/DDBJ whole genome shotgun (WGS) entry which is preliminary data.</text>
</comment>
<evidence type="ECO:0000256" key="7">
    <source>
        <dbReference type="ARBA" id="ARBA00022843"/>
    </source>
</evidence>
<sequence length="440" mass="48133">MWTSLDAGIDFANPSGIRQQLEKKDRDRKDNTKSTFSTSRTGAYNDVSKARGASALSKEYNHSAEPADQADQQGQPDPPKPLDHQSRFNALKSFHREELIASDTNQTSALDAAFSSPSSLTRLMNLYSSSGGMLKKQKPKISVMREALAISEGLQIVTDPSLRDDSVFAYDDTPSPEQTAYQYPAPLGNPTAVKVSELKPMPTLLRTKRSKRCAACKHILVKPELKVTSTRYRIKLVALNYIPFITLKPVPTPGGLLSAGPDGDPTVKLQPGKPSQWILTLKNPLFENVDVSLGSPSTTPGKHGHKVTILCPQFSIGKNGDVWDDPISQTLPKSDAQMSLGLGGEQIAGKVYDRGRNWTSVVIEIVASSIVKDKDEPIIQDDDLLQIPVRVNLEWKVTDEQALRQEHGDKRGTEIEGDDGSRSLSFWVVLGIGRVAGHTV</sequence>
<evidence type="ECO:0000313" key="15">
    <source>
        <dbReference type="EMBL" id="KAK5088711.1"/>
    </source>
</evidence>
<dbReference type="Proteomes" id="UP001309876">
    <property type="component" value="Unassembled WGS sequence"/>
</dbReference>